<proteinExistence type="predicted"/>
<protein>
    <submittedName>
        <fullName evidence="2">Uncharacterized protein</fullName>
    </submittedName>
</protein>
<evidence type="ECO:0000313" key="2">
    <source>
        <dbReference type="EMBL" id="QJB02987.1"/>
    </source>
</evidence>
<feature type="transmembrane region" description="Helical" evidence="1">
    <location>
        <begin position="6"/>
        <end position="27"/>
    </location>
</feature>
<accession>A0A6M3M5F8</accession>
<sequence>MIIQHHVILAAVWITAFTVLAVWIIVFRRLRRFMKTQTETP</sequence>
<name>A0A6M3M5F8_9ZZZZ</name>
<evidence type="ECO:0000256" key="1">
    <source>
        <dbReference type="SAM" id="Phobius"/>
    </source>
</evidence>
<dbReference type="AlphaFoldDB" id="A0A6M3M5F8"/>
<gene>
    <name evidence="2" type="ORF">MM171B00956_0005</name>
</gene>
<keyword evidence="1" id="KW-0472">Membrane</keyword>
<reference evidence="2" key="1">
    <citation type="submission" date="2020-03" db="EMBL/GenBank/DDBJ databases">
        <title>The deep terrestrial virosphere.</title>
        <authorList>
            <person name="Holmfeldt K."/>
            <person name="Nilsson E."/>
            <person name="Simone D."/>
            <person name="Lopez-Fernandez M."/>
            <person name="Wu X."/>
            <person name="de Brujin I."/>
            <person name="Lundin D."/>
            <person name="Andersson A."/>
            <person name="Bertilsson S."/>
            <person name="Dopson M."/>
        </authorList>
    </citation>
    <scope>NUCLEOTIDE SEQUENCE</scope>
    <source>
        <strain evidence="2">MM171B00956</strain>
    </source>
</reference>
<keyword evidence="1" id="KW-0812">Transmembrane</keyword>
<keyword evidence="1" id="KW-1133">Transmembrane helix</keyword>
<dbReference type="EMBL" id="MT143819">
    <property type="protein sequence ID" value="QJB02987.1"/>
    <property type="molecule type" value="Genomic_DNA"/>
</dbReference>
<organism evidence="2">
    <name type="scientific">viral metagenome</name>
    <dbReference type="NCBI Taxonomy" id="1070528"/>
    <lineage>
        <taxon>unclassified sequences</taxon>
        <taxon>metagenomes</taxon>
        <taxon>organismal metagenomes</taxon>
    </lineage>
</organism>